<name>A0A371IPV2_9FIRM</name>
<organism evidence="1 2">
    <name type="scientific">Romboutsia maritimum</name>
    <dbReference type="NCBI Taxonomy" id="2020948"/>
    <lineage>
        <taxon>Bacteria</taxon>
        <taxon>Bacillati</taxon>
        <taxon>Bacillota</taxon>
        <taxon>Clostridia</taxon>
        <taxon>Peptostreptococcales</taxon>
        <taxon>Peptostreptococcaceae</taxon>
        <taxon>Romboutsia</taxon>
    </lineage>
</organism>
<evidence type="ECO:0008006" key="3">
    <source>
        <dbReference type="Google" id="ProtNLM"/>
    </source>
</evidence>
<dbReference type="Gene3D" id="2.60.40.10">
    <property type="entry name" value="Immunoglobulins"/>
    <property type="match status" value="1"/>
</dbReference>
<keyword evidence="2" id="KW-1185">Reference proteome</keyword>
<gene>
    <name evidence="1" type="ORF">CHF27_013030</name>
</gene>
<accession>A0A371IPV2</accession>
<dbReference type="InterPro" id="IPR013783">
    <property type="entry name" value="Ig-like_fold"/>
</dbReference>
<evidence type="ECO:0000313" key="1">
    <source>
        <dbReference type="EMBL" id="RDY22508.1"/>
    </source>
</evidence>
<proteinExistence type="predicted"/>
<dbReference type="OrthoDB" id="2156977at2"/>
<comment type="caution">
    <text evidence="1">The sequence shown here is derived from an EMBL/GenBank/DDBJ whole genome shotgun (WGS) entry which is preliminary data.</text>
</comment>
<reference evidence="1 2" key="1">
    <citation type="journal article" date="2017" name="Genome Announc.">
        <title>Draft Genome Sequence of Romboutsia maritimum sp. nov. Strain CCRI-22766(T), Isolated from Coastal Estuarine Mud.</title>
        <authorList>
            <person name="Maheux A.F."/>
            <person name="Boudreau D.K."/>
            <person name="Berube E."/>
            <person name="Boissinot M."/>
            <person name="Raymond F."/>
            <person name="Brodeur S."/>
            <person name="Corbeil J."/>
            <person name="Brightwell G."/>
            <person name="Broda D."/>
            <person name="Omar R.F."/>
            <person name="Bergeron M.G."/>
        </authorList>
    </citation>
    <scope>NUCLEOTIDE SEQUENCE [LARGE SCALE GENOMIC DNA]</scope>
    <source>
        <strain evidence="1 2">CCRI-22766</strain>
    </source>
</reference>
<evidence type="ECO:0000313" key="2">
    <source>
        <dbReference type="Proteomes" id="UP000243494"/>
    </source>
</evidence>
<protein>
    <recommendedName>
        <fullName evidence="3">Camelysin metallo-endopeptidase</fullName>
    </recommendedName>
</protein>
<sequence length="183" mass="19811">MKKNKTVAYMMAAALLIGGAGLGTKALFSDSAKADGNDLVITMGNLNVDTEESKWTVTSADGTEIKDKNLENNFENVKPGDTFEKTVTIKNEGSLRQDLKVTGGGIVAESNVIPGVEATSELYDNQEFSLAPGTSQDFKIKVKVSENMGGDYQTEGSFNKENKQTFNLDSMFNAYEIQANQTK</sequence>
<dbReference type="EMBL" id="NOJZ02000045">
    <property type="protein sequence ID" value="RDY22508.1"/>
    <property type="molecule type" value="Genomic_DNA"/>
</dbReference>
<dbReference type="AlphaFoldDB" id="A0A371IPV2"/>
<dbReference type="Proteomes" id="UP000243494">
    <property type="component" value="Unassembled WGS sequence"/>
</dbReference>
<dbReference type="RefSeq" id="WP_095406057.1">
    <property type="nucleotide sequence ID" value="NZ_NOJZ02000045.1"/>
</dbReference>